<protein>
    <submittedName>
        <fullName evidence="1">Uncharacterized protein</fullName>
    </submittedName>
</protein>
<dbReference type="GO" id="GO:0032784">
    <property type="term" value="P:regulation of DNA-templated transcription elongation"/>
    <property type="evidence" value="ECO:0007669"/>
    <property type="project" value="InterPro"/>
</dbReference>
<evidence type="ECO:0000313" key="2">
    <source>
        <dbReference type="Proteomes" id="UP000095131"/>
    </source>
</evidence>
<organism evidence="1 2">
    <name type="scientific">Vibrio scophthalmi</name>
    <dbReference type="NCBI Taxonomy" id="45658"/>
    <lineage>
        <taxon>Bacteria</taxon>
        <taxon>Pseudomonadati</taxon>
        <taxon>Pseudomonadota</taxon>
        <taxon>Gammaproteobacteria</taxon>
        <taxon>Vibrionales</taxon>
        <taxon>Vibrionaceae</taxon>
        <taxon>Vibrio</taxon>
    </lineage>
</organism>
<dbReference type="Pfam" id="PF01272">
    <property type="entry name" value="GreA_GreB"/>
    <property type="match status" value="1"/>
</dbReference>
<dbReference type="AlphaFoldDB" id="A0A1B1NLV8"/>
<dbReference type="GO" id="GO:0003677">
    <property type="term" value="F:DNA binding"/>
    <property type="evidence" value="ECO:0007669"/>
    <property type="project" value="InterPro"/>
</dbReference>
<sequence length="185" mass="20265">MHSWNGIECATLLPCYHLLVVSTYTIMHKQQLVADIVAALQEKLVIAHSSTQTAIDAATDDQTVSEHKYDTLALEAAYLAHGQAMRVQECERELSLMRNLTLRSFVDSAIAVGAYVEVEDEQEVSKHFFIAPCAGGLEVESQQQSVYLLTVLSPLGKALKGKLEGDEVVVKIGDKAKTYQVVTVS</sequence>
<dbReference type="Proteomes" id="UP000095131">
    <property type="component" value="Unassembled WGS sequence"/>
</dbReference>
<dbReference type="PATRIC" id="fig|45658.6.peg.795"/>
<dbReference type="Gene3D" id="3.10.50.30">
    <property type="entry name" value="Transcription elongation factor, GreA/GreB, C-terminal domain"/>
    <property type="match status" value="1"/>
</dbReference>
<reference evidence="1 2" key="1">
    <citation type="submission" date="2016-08" db="EMBL/GenBank/DDBJ databases">
        <title>Genome sequencing of Vibrio scophthalmi strain FP3289, an isolated from Paralichthys olivaceus.</title>
        <authorList>
            <person name="Han H.-J."/>
        </authorList>
    </citation>
    <scope>NUCLEOTIDE SEQUENCE [LARGE SCALE GENOMIC DNA]</scope>
    <source>
        <strain evidence="1 2">FP3289</strain>
    </source>
</reference>
<dbReference type="InterPro" id="IPR001437">
    <property type="entry name" value="Tscrpt_elong_fac_GreA/B_C"/>
</dbReference>
<dbReference type="SUPFAM" id="SSF54534">
    <property type="entry name" value="FKBP-like"/>
    <property type="match status" value="1"/>
</dbReference>
<dbReference type="PIRSF" id="PIRSF006092">
    <property type="entry name" value="GreA_GreB"/>
    <property type="match status" value="1"/>
</dbReference>
<gene>
    <name evidence="1" type="ORF">VSF3289_02499</name>
</gene>
<dbReference type="InterPro" id="IPR036953">
    <property type="entry name" value="GreA/GreB_C_sf"/>
</dbReference>
<dbReference type="KEGG" id="vsc:VSVS12_00838"/>
<name>A0A1B1NLV8_9VIBR</name>
<dbReference type="GO" id="GO:0070063">
    <property type="term" value="F:RNA polymerase binding"/>
    <property type="evidence" value="ECO:0007669"/>
    <property type="project" value="InterPro"/>
</dbReference>
<dbReference type="InterPro" id="IPR023459">
    <property type="entry name" value="Tscrpt_elong_fac_GreA/B_fam"/>
</dbReference>
<evidence type="ECO:0000313" key="1">
    <source>
        <dbReference type="EMBL" id="ODS12211.1"/>
    </source>
</evidence>
<dbReference type="EMBL" id="MDCJ01000002">
    <property type="protein sequence ID" value="ODS12211.1"/>
    <property type="molecule type" value="Genomic_DNA"/>
</dbReference>
<accession>A0A1B1NLV8</accession>
<proteinExistence type="predicted"/>
<comment type="caution">
    <text evidence="1">The sequence shown here is derived from an EMBL/GenBank/DDBJ whole genome shotgun (WGS) entry which is preliminary data.</text>
</comment>